<sequence>MSRLYMRRKRHDCNAQRLSGGGASPICLGMRVPFLDKTPRVNVVRLQGAIGVPARHGAAGLNDAAIAPVLKKAFTKGKPVAVALAINSPGGSPVQSSLIAARIRRLAERHEVPVHGFVEDVAASGGYWLATAADRIWADDCSIVGSIGVISGGFGLQDFIARHGIERRVHTAGMSKSQLDMFRPEKPEDVARLQRLLDEMHRVFIAQVKARRGQRLAQSDEIFSGEFWLARRGKDLGLVDGIGHLEPKMRELFGDKLRFARFGARTPFLRRFGISGEAIAAEAAAAIEDRAAFARFGL</sequence>
<dbReference type="GO" id="GO:0008236">
    <property type="term" value="F:serine-type peptidase activity"/>
    <property type="evidence" value="ECO:0007669"/>
    <property type="project" value="UniProtKB-KW"/>
</dbReference>
<dbReference type="InterPro" id="IPR029045">
    <property type="entry name" value="ClpP/crotonase-like_dom_sf"/>
</dbReference>
<dbReference type="Gene3D" id="3.90.226.10">
    <property type="entry name" value="2-enoyl-CoA Hydratase, Chain A, domain 1"/>
    <property type="match status" value="1"/>
</dbReference>
<evidence type="ECO:0000313" key="6">
    <source>
        <dbReference type="EMBL" id="SDD24629.1"/>
    </source>
</evidence>
<reference evidence="6 7" key="1">
    <citation type="submission" date="2016-10" db="EMBL/GenBank/DDBJ databases">
        <authorList>
            <person name="de Groot N.N."/>
        </authorList>
    </citation>
    <scope>NUCLEOTIDE SEQUENCE [LARGE SCALE GENOMIC DNA]</scope>
    <source>
        <strain evidence="6 7">DSM 22220</strain>
    </source>
</reference>
<comment type="similarity">
    <text evidence="1">Belongs to the peptidase S49 family.</text>
</comment>
<accession>A0A1G6T6I4</accession>
<evidence type="ECO:0000256" key="2">
    <source>
        <dbReference type="ARBA" id="ARBA00022670"/>
    </source>
</evidence>
<dbReference type="PANTHER" id="PTHR42987">
    <property type="entry name" value="PEPTIDASE S49"/>
    <property type="match status" value="1"/>
</dbReference>
<dbReference type="Proteomes" id="UP000199344">
    <property type="component" value="Unassembled WGS sequence"/>
</dbReference>
<evidence type="ECO:0000256" key="1">
    <source>
        <dbReference type="ARBA" id="ARBA00008683"/>
    </source>
</evidence>
<dbReference type="STRING" id="591205.SAMN05421538_101202"/>
<dbReference type="PANTHER" id="PTHR42987:SF8">
    <property type="entry name" value="PROTEINASE"/>
    <property type="match status" value="1"/>
</dbReference>
<organism evidence="6 7">
    <name type="scientific">Paracoccus isoporae</name>
    <dbReference type="NCBI Taxonomy" id="591205"/>
    <lineage>
        <taxon>Bacteria</taxon>
        <taxon>Pseudomonadati</taxon>
        <taxon>Pseudomonadota</taxon>
        <taxon>Alphaproteobacteria</taxon>
        <taxon>Rhodobacterales</taxon>
        <taxon>Paracoccaceae</taxon>
        <taxon>Paracoccus</taxon>
    </lineage>
</organism>
<dbReference type="InterPro" id="IPR047272">
    <property type="entry name" value="S49_SppA_C"/>
</dbReference>
<dbReference type="Gene3D" id="6.20.330.10">
    <property type="match status" value="1"/>
</dbReference>
<evidence type="ECO:0000313" key="7">
    <source>
        <dbReference type="Proteomes" id="UP000199344"/>
    </source>
</evidence>
<dbReference type="SUPFAM" id="SSF52096">
    <property type="entry name" value="ClpP/crotonase"/>
    <property type="match status" value="1"/>
</dbReference>
<protein>
    <submittedName>
        <fullName evidence="6">Serine protease SohB</fullName>
    </submittedName>
</protein>
<keyword evidence="3" id="KW-0378">Hydrolase</keyword>
<gene>
    <name evidence="6" type="ORF">SAMN05421538_101202</name>
</gene>
<dbReference type="InterPro" id="IPR002142">
    <property type="entry name" value="Peptidase_S49"/>
</dbReference>
<keyword evidence="4" id="KW-0720">Serine protease</keyword>
<proteinExistence type="inferred from homology"/>
<dbReference type="AlphaFoldDB" id="A0A1G6T6I4"/>
<evidence type="ECO:0000256" key="3">
    <source>
        <dbReference type="ARBA" id="ARBA00022801"/>
    </source>
</evidence>
<evidence type="ECO:0000259" key="5">
    <source>
        <dbReference type="Pfam" id="PF01343"/>
    </source>
</evidence>
<dbReference type="Pfam" id="PF01343">
    <property type="entry name" value="Peptidase_S49"/>
    <property type="match status" value="1"/>
</dbReference>
<keyword evidence="2 6" id="KW-0645">Protease</keyword>
<dbReference type="GO" id="GO:0006508">
    <property type="term" value="P:proteolysis"/>
    <property type="evidence" value="ECO:0007669"/>
    <property type="project" value="UniProtKB-KW"/>
</dbReference>
<feature type="domain" description="Peptidase S49" evidence="5">
    <location>
        <begin position="109"/>
        <end position="246"/>
    </location>
</feature>
<keyword evidence="7" id="KW-1185">Reference proteome</keyword>
<dbReference type="EMBL" id="FNAH01000001">
    <property type="protein sequence ID" value="SDD24629.1"/>
    <property type="molecule type" value="Genomic_DNA"/>
</dbReference>
<dbReference type="CDD" id="cd07023">
    <property type="entry name" value="S49_Sppa_N_C"/>
    <property type="match status" value="1"/>
</dbReference>
<name>A0A1G6T6I4_9RHOB</name>
<evidence type="ECO:0000256" key="4">
    <source>
        <dbReference type="ARBA" id="ARBA00022825"/>
    </source>
</evidence>